<dbReference type="OrthoDB" id="2796682at2759"/>
<evidence type="ECO:0000313" key="3">
    <source>
        <dbReference type="EMBL" id="EPS95507.1"/>
    </source>
</evidence>
<keyword evidence="4" id="KW-1185">Reference proteome</keyword>
<gene>
    <name evidence="3" type="ORF">FOMPIDRAFT_54343</name>
</gene>
<reference evidence="3 4" key="1">
    <citation type="journal article" date="2012" name="Science">
        <title>The Paleozoic origin of enzymatic lignin decomposition reconstructed from 31 fungal genomes.</title>
        <authorList>
            <person name="Floudas D."/>
            <person name="Binder M."/>
            <person name="Riley R."/>
            <person name="Barry K."/>
            <person name="Blanchette R.A."/>
            <person name="Henrissat B."/>
            <person name="Martinez A.T."/>
            <person name="Otillar R."/>
            <person name="Spatafora J.W."/>
            <person name="Yadav J.S."/>
            <person name="Aerts A."/>
            <person name="Benoit I."/>
            <person name="Boyd A."/>
            <person name="Carlson A."/>
            <person name="Copeland A."/>
            <person name="Coutinho P.M."/>
            <person name="de Vries R.P."/>
            <person name="Ferreira P."/>
            <person name="Findley K."/>
            <person name="Foster B."/>
            <person name="Gaskell J."/>
            <person name="Glotzer D."/>
            <person name="Gorecki P."/>
            <person name="Heitman J."/>
            <person name="Hesse C."/>
            <person name="Hori C."/>
            <person name="Igarashi K."/>
            <person name="Jurgens J.A."/>
            <person name="Kallen N."/>
            <person name="Kersten P."/>
            <person name="Kohler A."/>
            <person name="Kuees U."/>
            <person name="Kumar T.K.A."/>
            <person name="Kuo A."/>
            <person name="LaButti K."/>
            <person name="Larrondo L.F."/>
            <person name="Lindquist E."/>
            <person name="Ling A."/>
            <person name="Lombard V."/>
            <person name="Lucas S."/>
            <person name="Lundell T."/>
            <person name="Martin R."/>
            <person name="McLaughlin D.J."/>
            <person name="Morgenstern I."/>
            <person name="Morin E."/>
            <person name="Murat C."/>
            <person name="Nagy L.G."/>
            <person name="Nolan M."/>
            <person name="Ohm R.A."/>
            <person name="Patyshakuliyeva A."/>
            <person name="Rokas A."/>
            <person name="Ruiz-Duenas F.J."/>
            <person name="Sabat G."/>
            <person name="Salamov A."/>
            <person name="Samejima M."/>
            <person name="Schmutz J."/>
            <person name="Slot J.C."/>
            <person name="St John F."/>
            <person name="Stenlid J."/>
            <person name="Sun H."/>
            <person name="Sun S."/>
            <person name="Syed K."/>
            <person name="Tsang A."/>
            <person name="Wiebenga A."/>
            <person name="Young D."/>
            <person name="Pisabarro A."/>
            <person name="Eastwood D.C."/>
            <person name="Martin F."/>
            <person name="Cullen D."/>
            <person name="Grigoriev I.V."/>
            <person name="Hibbett D.S."/>
        </authorList>
    </citation>
    <scope>NUCLEOTIDE SEQUENCE</scope>
    <source>
        <strain evidence="4">FP-58527</strain>
    </source>
</reference>
<dbReference type="eggNOG" id="ENOG502SN69">
    <property type="taxonomic scope" value="Eukaryota"/>
</dbReference>
<dbReference type="AlphaFoldDB" id="S8DS71"/>
<evidence type="ECO:0000256" key="1">
    <source>
        <dbReference type="SAM" id="Phobius"/>
    </source>
</evidence>
<dbReference type="HOGENOM" id="CLU_007328_2_0_1"/>
<dbReference type="InParanoid" id="S8DS71"/>
<keyword evidence="1" id="KW-0472">Membrane</keyword>
<dbReference type="Pfam" id="PF20153">
    <property type="entry name" value="DUF6535"/>
    <property type="match status" value="1"/>
</dbReference>
<feature type="transmembrane region" description="Helical" evidence="1">
    <location>
        <begin position="194"/>
        <end position="219"/>
    </location>
</feature>
<evidence type="ECO:0000259" key="2">
    <source>
        <dbReference type="Pfam" id="PF20153"/>
    </source>
</evidence>
<dbReference type="InterPro" id="IPR045338">
    <property type="entry name" value="DUF6535"/>
</dbReference>
<feature type="transmembrane region" description="Helical" evidence="1">
    <location>
        <begin position="40"/>
        <end position="59"/>
    </location>
</feature>
<keyword evidence="1" id="KW-0812">Transmembrane</keyword>
<evidence type="ECO:0000313" key="4">
    <source>
        <dbReference type="Proteomes" id="UP000015241"/>
    </source>
</evidence>
<feature type="domain" description="DUF6535" evidence="2">
    <location>
        <begin position="14"/>
        <end position="190"/>
    </location>
</feature>
<feature type="transmembrane region" description="Helical" evidence="1">
    <location>
        <begin position="165"/>
        <end position="188"/>
    </location>
</feature>
<accession>S8DS71</accession>
<dbReference type="Proteomes" id="UP000015241">
    <property type="component" value="Unassembled WGS sequence"/>
</dbReference>
<organism evidence="3 4">
    <name type="scientific">Fomitopsis schrenkii</name>
    <name type="common">Brown rot fungus</name>
    <dbReference type="NCBI Taxonomy" id="2126942"/>
    <lineage>
        <taxon>Eukaryota</taxon>
        <taxon>Fungi</taxon>
        <taxon>Dikarya</taxon>
        <taxon>Basidiomycota</taxon>
        <taxon>Agaricomycotina</taxon>
        <taxon>Agaricomycetes</taxon>
        <taxon>Polyporales</taxon>
        <taxon>Fomitopsis</taxon>
    </lineage>
</organism>
<feature type="transmembrane region" description="Helical" evidence="1">
    <location>
        <begin position="105"/>
        <end position="126"/>
    </location>
</feature>
<sequence>MIAPEPKADTSGAWAVCAEEVWRLEEGTVKDWKEEIDTMLVFAGLFSAIVATFNSQYYLNLQPMLQASAPYTYFNMSATTVIQGDSSKFIGSIAVPGSGVNGTTILVNTLWFCSLVLSLAAASIGISVKQWLKQYIVPQSVVPRQRAQIWHYRRRGLLHWRVPDIITLIPLLLQIALVLFLVGLQILLWTLSKVAAAVVLAPTALLLCFTMYTALAPTLASDCPYKSPQAWWIYQALRRFTQLFALVSKFGFLTGWKLFLFSGRSLRPWTSWIDREKAKIRHPRKGESALDVLVVADKFVGGDSFLNQVVKPCLDHADIHSALPIFYQILQERAHLIDRTPGQLPMPKWHTDEMDNGAVVVMGLLTLEMLRRVGEECGEAARLREEPRIVDLLKRLLSAAPATDATVYERLVTWFVAVDLSPETRKEAVTLIWHNAPKFLAGQPGEDF</sequence>
<protein>
    <recommendedName>
        <fullName evidence="2">DUF6535 domain-containing protein</fullName>
    </recommendedName>
</protein>
<name>S8DS71_FOMSC</name>
<keyword evidence="1" id="KW-1133">Transmembrane helix</keyword>
<proteinExistence type="predicted"/>
<dbReference type="EMBL" id="KE504206">
    <property type="protein sequence ID" value="EPS95507.1"/>
    <property type="molecule type" value="Genomic_DNA"/>
</dbReference>